<dbReference type="AlphaFoldDB" id="E9CQC9"/>
<reference evidence="2" key="1">
    <citation type="journal article" date="2011" name="Genome Biol. Evol.">
        <title>Massive genomic decay in Serratia symbiotica, a recently evolved symbiont of aphids.</title>
        <authorList>
            <person name="Burke G.R."/>
            <person name="Moran N.A."/>
        </authorList>
    </citation>
    <scope>NUCLEOTIDE SEQUENCE [LARGE SCALE GENOMIC DNA]</scope>
    <source>
        <strain evidence="2">Tucson</strain>
    </source>
</reference>
<dbReference type="HOGENOM" id="CLU_3425813_0_0_6"/>
<name>E9CQC9_9GAMM</name>
<keyword evidence="2" id="KW-1185">Reference proteome</keyword>
<accession>E9CQC9</accession>
<organism evidence="1 2">
    <name type="scientific">Serratia symbiotica str. Tucson</name>
    <dbReference type="NCBI Taxonomy" id="914128"/>
    <lineage>
        <taxon>Bacteria</taxon>
        <taxon>Pseudomonadati</taxon>
        <taxon>Pseudomonadota</taxon>
        <taxon>Gammaproteobacteria</taxon>
        <taxon>Enterobacterales</taxon>
        <taxon>Yersiniaceae</taxon>
        <taxon>Serratia</taxon>
        <taxon>Serratia symbiotica</taxon>
    </lineage>
</organism>
<sequence length="22" mass="2530">MPDKEINHIFSSLWVVFILIAG</sequence>
<evidence type="ECO:0000313" key="1">
    <source>
        <dbReference type="EMBL" id="EFW11241.1"/>
    </source>
</evidence>
<gene>
    <name evidence="1" type="ORF">SSYM_0091</name>
</gene>
<evidence type="ECO:0000313" key="2">
    <source>
        <dbReference type="Proteomes" id="UP000013568"/>
    </source>
</evidence>
<feature type="non-terminal residue" evidence="1">
    <location>
        <position position="22"/>
    </location>
</feature>
<dbReference type="Proteomes" id="UP000013568">
    <property type="component" value="Unassembled WGS sequence"/>
</dbReference>
<dbReference type="EMBL" id="GL636226">
    <property type="protein sequence ID" value="EFW11241.1"/>
    <property type="molecule type" value="Genomic_DNA"/>
</dbReference>
<proteinExistence type="predicted"/>
<protein>
    <submittedName>
        <fullName evidence="1">Uncharacterized protein</fullName>
    </submittedName>
</protein>